<dbReference type="Gene3D" id="2.60.60.40">
    <property type="match status" value="2"/>
</dbReference>
<dbReference type="Proteomes" id="UP001258945">
    <property type="component" value="Unassembled WGS sequence"/>
</dbReference>
<proteinExistence type="predicted"/>
<keyword evidence="4" id="KW-1185">Reference proteome</keyword>
<dbReference type="Gene3D" id="3.20.20.80">
    <property type="entry name" value="Glycosidases"/>
    <property type="match status" value="1"/>
</dbReference>
<dbReference type="EMBL" id="JAVVDO010000050">
    <property type="protein sequence ID" value="MDT8333331.1"/>
    <property type="molecule type" value="Genomic_DNA"/>
</dbReference>
<feature type="domain" description="Carbohydrate binding module xylan-binding" evidence="2">
    <location>
        <begin position="561"/>
        <end position="655"/>
    </location>
</feature>
<sequence>MSIRPIGSTESFLDSIGVNTHINDTSGGYGNISKVIADLDYIGVSHVRDGLSGSLSTELFEVLANHDITFSLLTSGSNGASISSQVAAIAKLESLYNAIDYVEGPNETDYFPISYNGLSGFAATRAFQAALYSAMHSNGTLASTPVIQTSLGDGASYSQLGNLSSSADYSNIHSYYFGWGFTRSVADQVLERVAEAQTVSPGKDTIATEGGWSTATYSSDGYGVNERTQAVLTLNMLLDQYKDGVDRTYIYELVNSGTYSSTNLQTGFGLFNADGTPKQAATALHNLNSILSDPAADTKGVSLTNLGYTLQGMPTEGQDMLLQKSSGNYDLVLWNEPTIWNTTTHSAYSIASQTVTITFDSAQSGTVYDPLLGSTAIATFSNAKSVQVALSDHPLVVEVGTAATTTVTTDTTTTGTNKIVLHVSEDAYQGDAQFVVRVDDKVASDVLTATASHAAGQTQDITVTGDFGSGTHKVSVTYLNDLNGGSAGDRNLYVNGITVDGTLYSSAKANMTYNYTADFNLNFNASSTASSSSSTSSSTASTATSSSTSNVSTANASSTDTITLRVSEDAYKGDAQMVVKVDGKQVGDSAYTVTASHAAGKTQDITLTGDFTTGTHKVEVAFINDLYDGSASADRNLYLQGIDVNGTFHAEAAASLTWNHSVSYDLAFA</sequence>
<feature type="domain" description="Carbohydrate binding module xylan-binding" evidence="2">
    <location>
        <begin position="419"/>
        <end position="513"/>
    </location>
</feature>
<evidence type="ECO:0000259" key="2">
    <source>
        <dbReference type="Pfam" id="PF16841"/>
    </source>
</evidence>
<dbReference type="InterPro" id="IPR031768">
    <property type="entry name" value="CBM60_xylan-bd"/>
</dbReference>
<feature type="region of interest" description="Disordered" evidence="1">
    <location>
        <begin position="530"/>
        <end position="558"/>
    </location>
</feature>
<comment type="caution">
    <text evidence="3">The sequence shown here is derived from an EMBL/GenBank/DDBJ whole genome shotgun (WGS) entry which is preliminary data.</text>
</comment>
<dbReference type="SUPFAM" id="SSF51445">
    <property type="entry name" value="(Trans)glycosidases"/>
    <property type="match status" value="1"/>
</dbReference>
<evidence type="ECO:0000256" key="1">
    <source>
        <dbReference type="SAM" id="MobiDB-lite"/>
    </source>
</evidence>
<dbReference type="Pfam" id="PF16841">
    <property type="entry name" value="CBM60"/>
    <property type="match status" value="2"/>
</dbReference>
<evidence type="ECO:0000313" key="3">
    <source>
        <dbReference type="EMBL" id="MDT8333331.1"/>
    </source>
</evidence>
<organism evidence="3 4">
    <name type="scientific">Roseomonas gilardii</name>
    <dbReference type="NCBI Taxonomy" id="257708"/>
    <lineage>
        <taxon>Bacteria</taxon>
        <taxon>Pseudomonadati</taxon>
        <taxon>Pseudomonadota</taxon>
        <taxon>Alphaproteobacteria</taxon>
        <taxon>Acetobacterales</taxon>
        <taxon>Roseomonadaceae</taxon>
        <taxon>Roseomonas</taxon>
    </lineage>
</organism>
<dbReference type="InterPro" id="IPR017853">
    <property type="entry name" value="GH"/>
</dbReference>
<reference evidence="3 4" key="1">
    <citation type="journal article" date="2019" name="Microb. Pathog.">
        <title>Comparison of VITEK 2, MALDI-TOF MS, 16S rRNA gene sequencing, and whole-genome sequencing for identification of Roseomonas mucosa.</title>
        <authorList>
            <person name="Rudolph W.W."/>
            <person name="Gunzer F."/>
            <person name="Trauth M."/>
            <person name="Bunk B."/>
            <person name="Bigge R."/>
            <person name="Schrottner P."/>
        </authorList>
    </citation>
    <scope>NUCLEOTIDE SEQUENCE [LARGE SCALE GENOMIC DNA]</scope>
    <source>
        <strain evidence="3 4">DSM 103800</strain>
    </source>
</reference>
<protein>
    <submittedName>
        <fullName evidence="3">Carbohydrate-binding domain-containing protein</fullName>
    </submittedName>
</protein>
<gene>
    <name evidence="3" type="ORF">RQ831_19965</name>
</gene>
<evidence type="ECO:0000313" key="4">
    <source>
        <dbReference type="Proteomes" id="UP001258945"/>
    </source>
</evidence>
<dbReference type="RefSeq" id="WP_314284658.1">
    <property type="nucleotide sequence ID" value="NZ_JAVVDO010000050.1"/>
</dbReference>
<name>A0ABU3MKJ1_9PROT</name>
<accession>A0ABU3MKJ1</accession>